<reference evidence="2 3" key="1">
    <citation type="journal article" date="2013" name="BMC Genomics">
        <title>Comparison of the complete genome sequence of two closely related isolates of 'Candidatus Phytoplasma australiense' reveals genome plasticity.</title>
        <authorList>
            <person name="Andersen M.T."/>
            <person name="Liefting L.W."/>
            <person name="Havukkala I."/>
            <person name="Beever R.E."/>
        </authorList>
    </citation>
    <scope>NUCLEOTIDE SEQUENCE [LARGE SCALE GENOMIC DNA]</scope>
    <source>
        <strain evidence="2 3">NZSb11</strain>
    </source>
</reference>
<feature type="transmembrane region" description="Helical" evidence="1">
    <location>
        <begin position="56"/>
        <end position="76"/>
    </location>
</feature>
<dbReference type="Proteomes" id="UP000013941">
    <property type="component" value="Chromosome"/>
</dbReference>
<dbReference type="HOGENOM" id="CLU_2221738_0_0_14"/>
<keyword evidence="1" id="KW-1133">Transmembrane helix</keyword>
<protein>
    <submittedName>
        <fullName evidence="2">Uncharacterized protein</fullName>
    </submittedName>
</protein>
<keyword evidence="1" id="KW-0472">Membrane</keyword>
<dbReference type="EMBL" id="CP002548">
    <property type="protein sequence ID" value="AGL90135.1"/>
    <property type="molecule type" value="Genomic_DNA"/>
</dbReference>
<dbReference type="AlphaFoldDB" id="R4RLB9"/>
<name>R4RLB9_PHYAS</name>
<sequence length="106" mass="12357">MRYPTGSINSSFFFIFEKIISINSIHFFIFPFLFYFNLRFLTSSLRVFDSLKFTTVFAGIFSFLPVLGFRPLWAFLDFKMNLPIFGDIITSSFDLIASIKAFSNEL</sequence>
<keyword evidence="1" id="KW-0812">Transmembrane</keyword>
<proteinExistence type="predicted"/>
<organism evidence="2 3">
    <name type="scientific">Strawberry lethal yellows phytoplasma (CPA) str. NZSb11</name>
    <dbReference type="NCBI Taxonomy" id="980422"/>
    <lineage>
        <taxon>Bacteria</taxon>
        <taxon>Bacillati</taxon>
        <taxon>Mycoplasmatota</taxon>
        <taxon>Mollicutes</taxon>
        <taxon>Acholeplasmatales</taxon>
        <taxon>Acholeplasmataceae</taxon>
        <taxon>Candidatus Phytoplasma</taxon>
        <taxon>16SrXII (Stolbur group)</taxon>
    </lineage>
</organism>
<feature type="transmembrane region" description="Helical" evidence="1">
    <location>
        <begin position="12"/>
        <end position="36"/>
    </location>
</feature>
<evidence type="ECO:0000313" key="3">
    <source>
        <dbReference type="Proteomes" id="UP000013941"/>
    </source>
</evidence>
<keyword evidence="3" id="KW-1185">Reference proteome</keyword>
<accession>R4RLB9</accession>
<evidence type="ECO:0000256" key="1">
    <source>
        <dbReference type="SAM" id="Phobius"/>
    </source>
</evidence>
<gene>
    <name evidence="2" type="ORF">SLY_0213</name>
</gene>
<dbReference type="KEGG" id="nzs:SLY_0213"/>
<evidence type="ECO:0000313" key="2">
    <source>
        <dbReference type="EMBL" id="AGL90135.1"/>
    </source>
</evidence>